<protein>
    <submittedName>
        <fullName evidence="1">Uncharacterized protein</fullName>
    </submittedName>
</protein>
<dbReference type="EMBL" id="CAKLDM010000005">
    <property type="protein sequence ID" value="CAH0543204.1"/>
    <property type="molecule type" value="Genomic_DNA"/>
</dbReference>
<evidence type="ECO:0000313" key="2">
    <source>
        <dbReference type="Proteomes" id="UP000838748"/>
    </source>
</evidence>
<evidence type="ECO:0000313" key="1">
    <source>
        <dbReference type="EMBL" id="CAH0543204.1"/>
    </source>
</evidence>
<proteinExistence type="predicted"/>
<gene>
    <name evidence="1" type="ORF">VMF7928_04469</name>
</gene>
<reference evidence="1" key="1">
    <citation type="submission" date="2021-11" db="EMBL/GenBank/DDBJ databases">
        <authorList>
            <person name="Rodrigo-Torres L."/>
            <person name="Arahal R. D."/>
            <person name="Lucena T."/>
        </authorList>
    </citation>
    <scope>NUCLEOTIDE SEQUENCE</scope>
    <source>
        <strain evidence="1">CECT 7928</strain>
    </source>
</reference>
<accession>A0ABN8E9B6</accession>
<comment type="caution">
    <text evidence="1">The sequence shown here is derived from an EMBL/GenBank/DDBJ whole genome shotgun (WGS) entry which is preliminary data.</text>
</comment>
<name>A0ABN8E9B6_9VIBR</name>
<sequence>MTLFVTISGSACLIDLSGSLSVLKDMNKGVWDKDYRS</sequence>
<keyword evidence="2" id="KW-1185">Reference proteome</keyword>
<dbReference type="Proteomes" id="UP000838748">
    <property type="component" value="Unassembled WGS sequence"/>
</dbReference>
<organism evidence="1 2">
    <name type="scientific">Vibrio marisflavi CECT 7928</name>
    <dbReference type="NCBI Taxonomy" id="634439"/>
    <lineage>
        <taxon>Bacteria</taxon>
        <taxon>Pseudomonadati</taxon>
        <taxon>Pseudomonadota</taxon>
        <taxon>Gammaproteobacteria</taxon>
        <taxon>Vibrionales</taxon>
        <taxon>Vibrionaceae</taxon>
        <taxon>Vibrio</taxon>
    </lineage>
</organism>